<name>A0ABW1CKC0_9ACTN</name>
<accession>A0ABW1CKC0</accession>
<dbReference type="RefSeq" id="WP_379514838.1">
    <property type="nucleotide sequence ID" value="NZ_JBHSPA010000020.1"/>
</dbReference>
<evidence type="ECO:0000313" key="1">
    <source>
        <dbReference type="EMBL" id="MFC5825315.1"/>
    </source>
</evidence>
<dbReference type="GO" id="GO:0016787">
    <property type="term" value="F:hydrolase activity"/>
    <property type="evidence" value="ECO:0007669"/>
    <property type="project" value="UniProtKB-KW"/>
</dbReference>
<keyword evidence="1" id="KW-0378">Hydrolase</keyword>
<comment type="caution">
    <text evidence="1">The sequence shown here is derived from an EMBL/GenBank/DDBJ whole genome shotgun (WGS) entry which is preliminary data.</text>
</comment>
<dbReference type="Gene3D" id="3.40.50.1820">
    <property type="entry name" value="alpha/beta hydrolase"/>
    <property type="match status" value="1"/>
</dbReference>
<dbReference type="InterPro" id="IPR029058">
    <property type="entry name" value="AB_hydrolase_fold"/>
</dbReference>
<protein>
    <submittedName>
        <fullName evidence="1">Alpha/beta fold hydrolase</fullName>
    </submittedName>
</protein>
<evidence type="ECO:0000313" key="2">
    <source>
        <dbReference type="Proteomes" id="UP001596058"/>
    </source>
</evidence>
<dbReference type="SUPFAM" id="SSF53474">
    <property type="entry name" value="alpha/beta-Hydrolases"/>
    <property type="match status" value="1"/>
</dbReference>
<organism evidence="1 2">
    <name type="scientific">Nonomuraea insulae</name>
    <dbReference type="NCBI Taxonomy" id="1616787"/>
    <lineage>
        <taxon>Bacteria</taxon>
        <taxon>Bacillati</taxon>
        <taxon>Actinomycetota</taxon>
        <taxon>Actinomycetes</taxon>
        <taxon>Streptosporangiales</taxon>
        <taxon>Streptosporangiaceae</taxon>
        <taxon>Nonomuraea</taxon>
    </lineage>
</organism>
<proteinExistence type="predicted"/>
<reference evidence="2" key="1">
    <citation type="journal article" date="2019" name="Int. J. Syst. Evol. Microbiol.">
        <title>The Global Catalogue of Microorganisms (GCM) 10K type strain sequencing project: providing services to taxonomists for standard genome sequencing and annotation.</title>
        <authorList>
            <consortium name="The Broad Institute Genomics Platform"/>
            <consortium name="The Broad Institute Genome Sequencing Center for Infectious Disease"/>
            <person name="Wu L."/>
            <person name="Ma J."/>
        </authorList>
    </citation>
    <scope>NUCLEOTIDE SEQUENCE [LARGE SCALE GENOMIC DNA]</scope>
    <source>
        <strain evidence="2">CCUG 53903</strain>
    </source>
</reference>
<keyword evidence="2" id="KW-1185">Reference proteome</keyword>
<dbReference type="Proteomes" id="UP001596058">
    <property type="component" value="Unassembled WGS sequence"/>
</dbReference>
<gene>
    <name evidence="1" type="ORF">ACFPZ3_15745</name>
</gene>
<dbReference type="EMBL" id="JBHSPA010000020">
    <property type="protein sequence ID" value="MFC5825315.1"/>
    <property type="molecule type" value="Genomic_DNA"/>
</dbReference>
<sequence>MSQAASSGISSVQLDGVGHYVAMEAPEELAKAVLAFVDDIDAT</sequence>